<dbReference type="InterPro" id="IPR022324">
    <property type="entry name" value="Bacilysin_exporter_BacE_put"/>
</dbReference>
<dbReference type="RefSeq" id="WP_091276339.1">
    <property type="nucleotide sequence ID" value="NZ_FNDK01000031.1"/>
</dbReference>
<gene>
    <name evidence="7" type="ORF">SAMN05192534_1316</name>
</gene>
<keyword evidence="2" id="KW-0813">Transport</keyword>
<comment type="subcellular location">
    <subcellularLocation>
        <location evidence="1">Cell membrane</location>
        <topology evidence="1">Multi-pass membrane protein</topology>
    </subcellularLocation>
</comment>
<keyword evidence="4" id="KW-0812">Transmembrane</keyword>
<proteinExistence type="predicted"/>
<evidence type="ECO:0000256" key="5">
    <source>
        <dbReference type="ARBA" id="ARBA00022989"/>
    </source>
</evidence>
<dbReference type="STRING" id="568899.SAMN05192534_1316"/>
<dbReference type="AlphaFoldDB" id="A0A1G8JB31"/>
<evidence type="ECO:0000313" key="7">
    <source>
        <dbReference type="EMBL" id="SDI28292.1"/>
    </source>
</evidence>
<dbReference type="OrthoDB" id="9775268at2"/>
<name>A0A1G8JB31_9BACI</name>
<dbReference type="InterPro" id="IPR036259">
    <property type="entry name" value="MFS_trans_sf"/>
</dbReference>
<keyword evidence="6" id="KW-0472">Membrane</keyword>
<dbReference type="SUPFAM" id="SSF103473">
    <property type="entry name" value="MFS general substrate transporter"/>
    <property type="match status" value="1"/>
</dbReference>
<keyword evidence="3" id="KW-1003">Cell membrane</keyword>
<dbReference type="Pfam" id="PF05977">
    <property type="entry name" value="MFS_3"/>
    <property type="match status" value="1"/>
</dbReference>
<dbReference type="InterPro" id="IPR010290">
    <property type="entry name" value="TM_effector"/>
</dbReference>
<evidence type="ECO:0000256" key="2">
    <source>
        <dbReference type="ARBA" id="ARBA00022448"/>
    </source>
</evidence>
<dbReference type="GO" id="GO:0005886">
    <property type="term" value="C:plasma membrane"/>
    <property type="evidence" value="ECO:0007669"/>
    <property type="project" value="UniProtKB-SubCell"/>
</dbReference>
<dbReference type="CDD" id="cd06173">
    <property type="entry name" value="MFS_MefA_like"/>
    <property type="match status" value="1"/>
</dbReference>
<dbReference type="PANTHER" id="PTHR43266:SF2">
    <property type="entry name" value="MAJOR FACILITATOR SUPERFAMILY (MFS) PROFILE DOMAIN-CONTAINING PROTEIN"/>
    <property type="match status" value="1"/>
</dbReference>
<dbReference type="Gene3D" id="1.20.1250.20">
    <property type="entry name" value="MFS general substrate transporter like domains"/>
    <property type="match status" value="1"/>
</dbReference>
<evidence type="ECO:0000256" key="3">
    <source>
        <dbReference type="ARBA" id="ARBA00022475"/>
    </source>
</evidence>
<keyword evidence="8" id="KW-1185">Reference proteome</keyword>
<protein>
    <submittedName>
        <fullName evidence="7">MFS-type transporter involved in bile tolerance, Atg22 family</fullName>
    </submittedName>
</protein>
<evidence type="ECO:0000313" key="8">
    <source>
        <dbReference type="Proteomes" id="UP000199163"/>
    </source>
</evidence>
<organism evidence="7 8">
    <name type="scientific">Alteribacillus persepolensis</name>
    <dbReference type="NCBI Taxonomy" id="568899"/>
    <lineage>
        <taxon>Bacteria</taxon>
        <taxon>Bacillati</taxon>
        <taxon>Bacillota</taxon>
        <taxon>Bacilli</taxon>
        <taxon>Bacillales</taxon>
        <taxon>Bacillaceae</taxon>
        <taxon>Alteribacillus</taxon>
    </lineage>
</organism>
<dbReference type="Proteomes" id="UP000199163">
    <property type="component" value="Unassembled WGS sequence"/>
</dbReference>
<evidence type="ECO:0000256" key="4">
    <source>
        <dbReference type="ARBA" id="ARBA00022692"/>
    </source>
</evidence>
<evidence type="ECO:0000256" key="1">
    <source>
        <dbReference type="ARBA" id="ARBA00004651"/>
    </source>
</evidence>
<keyword evidence="5" id="KW-1133">Transmembrane helix</keyword>
<dbReference type="PRINTS" id="PR01988">
    <property type="entry name" value="EXPORTERBACE"/>
</dbReference>
<sequence>MLVKRNGSFRNLYFGQLFSVFGDWIKTISLIGFVFHLTGSANATGILFLLAIIPQITVSFFSGPFIDKFNKKKLIIYLDFIRFVLGIALVFSVYLEQLLLGLAIVFITNVFSAIFIPARSAFIPQIIDKDDIVAANNILLVSFNVTMAVSTAIGGVILAFLGTHNVLLLSAFMYLLSAVFVFFVKYTPSTEKVFEQTSYVKQLKEGYSLVKESSLLKSTFLMNGMRDFVTGAVNIMFNTIILTHFLMGDTGIAYGYTATAVGFLALGLIAKKFIKKSVLENQNKLANFSLTMVTLYGVLLAVTFSLNNFWFFLVFILLMNIPQGLLNISFESSVMHNATDTHKGRVFAFLMTFTRLGYVFGLLMFIALSSVLSVSQYGWLLCLLLVLTGIINKKIHSTNVEEKPLVSSNEVYTHEG</sequence>
<dbReference type="EMBL" id="FNDK01000031">
    <property type="protein sequence ID" value="SDI28292.1"/>
    <property type="molecule type" value="Genomic_DNA"/>
</dbReference>
<evidence type="ECO:0000256" key="6">
    <source>
        <dbReference type="ARBA" id="ARBA00023136"/>
    </source>
</evidence>
<reference evidence="7 8" key="1">
    <citation type="submission" date="2016-10" db="EMBL/GenBank/DDBJ databases">
        <authorList>
            <person name="de Groot N.N."/>
        </authorList>
    </citation>
    <scope>NUCLEOTIDE SEQUENCE [LARGE SCALE GENOMIC DNA]</scope>
    <source>
        <strain evidence="7 8">DSM 21632</strain>
    </source>
</reference>
<accession>A0A1G8JB31</accession>
<dbReference type="PANTHER" id="PTHR43266">
    <property type="entry name" value="MACROLIDE-EFFLUX PROTEIN"/>
    <property type="match status" value="1"/>
</dbReference>